<dbReference type="Proteomes" id="UP000315312">
    <property type="component" value="Unassembled WGS sequence"/>
</dbReference>
<sequence>MKHLLSLLLLLTLSVNAQNKDCKYDIEEKTDSTSLKSLPHKLMNERIFGNNKEFIFFGLLNSNGIPMLSLQQLQKSNDFIPVNCLSKNSKIVIQLMNGKIVTLLHAFDDVCSDLNYNSEEKSNIRLLTAYFYFTKTNFEELKNSPISLVRIQFSGESKDYVVKNELISESLKIKTNPANYFMEFLKCVE</sequence>
<dbReference type="OrthoDB" id="1372254at2"/>
<accession>A0A562KSM7</accession>
<keyword evidence="3" id="KW-1185">Reference proteome</keyword>
<feature type="signal peptide" evidence="1">
    <location>
        <begin position="1"/>
        <end position="17"/>
    </location>
</feature>
<name>A0A562KSM7_9FLAO</name>
<gene>
    <name evidence="2" type="ORF">IP97_00211</name>
</gene>
<keyword evidence="1" id="KW-0732">Signal</keyword>
<proteinExistence type="predicted"/>
<evidence type="ECO:0000313" key="2">
    <source>
        <dbReference type="EMBL" id="TWH98265.1"/>
    </source>
</evidence>
<feature type="chain" id="PRO_5023012135" evidence="1">
    <location>
        <begin position="18"/>
        <end position="189"/>
    </location>
</feature>
<reference evidence="2 3" key="1">
    <citation type="journal article" date="2015" name="Stand. Genomic Sci.">
        <title>Genomic Encyclopedia of Bacterial and Archaeal Type Strains, Phase III: the genomes of soil and plant-associated and newly described type strains.</title>
        <authorList>
            <person name="Whitman W.B."/>
            <person name="Woyke T."/>
            <person name="Klenk H.P."/>
            <person name="Zhou Y."/>
            <person name="Lilburn T.G."/>
            <person name="Beck B.J."/>
            <person name="De Vos P."/>
            <person name="Vandamme P."/>
            <person name="Eisen J.A."/>
            <person name="Garrity G."/>
            <person name="Hugenholtz P."/>
            <person name="Kyrpides N.C."/>
        </authorList>
    </citation>
    <scope>NUCLEOTIDE SEQUENCE [LARGE SCALE GENOMIC DNA]</scope>
    <source>
        <strain evidence="2 3">CGMCC 1.6844</strain>
    </source>
</reference>
<protein>
    <submittedName>
        <fullName evidence="2">Uncharacterized protein</fullName>
    </submittedName>
</protein>
<organism evidence="2 3">
    <name type="scientific">Flavobacterium cheniae</name>
    <dbReference type="NCBI Taxonomy" id="295428"/>
    <lineage>
        <taxon>Bacteria</taxon>
        <taxon>Pseudomonadati</taxon>
        <taxon>Bacteroidota</taxon>
        <taxon>Flavobacteriia</taxon>
        <taxon>Flavobacteriales</taxon>
        <taxon>Flavobacteriaceae</taxon>
        <taxon>Flavobacterium</taxon>
    </lineage>
</organism>
<comment type="caution">
    <text evidence="2">The sequence shown here is derived from an EMBL/GenBank/DDBJ whole genome shotgun (WGS) entry which is preliminary data.</text>
</comment>
<dbReference type="AlphaFoldDB" id="A0A562KSM7"/>
<evidence type="ECO:0000313" key="3">
    <source>
        <dbReference type="Proteomes" id="UP000315312"/>
    </source>
</evidence>
<dbReference type="EMBL" id="VLKM01000001">
    <property type="protein sequence ID" value="TWH98265.1"/>
    <property type="molecule type" value="Genomic_DNA"/>
</dbReference>
<dbReference type="RefSeq" id="WP_133606682.1">
    <property type="nucleotide sequence ID" value="NZ_SNZC01000001.1"/>
</dbReference>
<evidence type="ECO:0000256" key="1">
    <source>
        <dbReference type="SAM" id="SignalP"/>
    </source>
</evidence>